<name>A0A518DBN7_9BACT</name>
<sequence length="343" mass="34195" precursor="true">MRGLVAALAAVALATSTAGYTQAALWSGAGDGVSYEDPLNWDVVEAFPGSTRDIASPATVVRAADVTVNRTFVSGGAVLNVTGGTQSDGQSGNTIRNFVGNGSVGTVNMSGGAYGIGHVLAIAHSNNSDGVFSVTGGDLSVFRGGNSLVGGYGGIFAQGHSISIGGNSTGSNVTGLFEISGGSLVTRTGVAVANNGVFSVVGSATNQIRLGGSNDDAGWFAVSSNGTLKAAVDSSITPIFVEAQTNTSPINPGVEFQLGALLDLSFVGAPTPGTWTLLELEGQDIVDGGLALSGTTASGWSFAVDNNGDNGLLTATYTAVPEPASLALMVLGGLFALQLRRKA</sequence>
<feature type="signal peptide" evidence="1">
    <location>
        <begin position="1"/>
        <end position="23"/>
    </location>
</feature>
<feature type="domain" description="Ice-binding protein C-terminal" evidence="2">
    <location>
        <begin position="319"/>
        <end position="342"/>
    </location>
</feature>
<dbReference type="AlphaFoldDB" id="A0A518DBN7"/>
<protein>
    <recommendedName>
        <fullName evidence="2">Ice-binding protein C-terminal domain-containing protein</fullName>
    </recommendedName>
</protein>
<evidence type="ECO:0000313" key="4">
    <source>
        <dbReference type="Proteomes" id="UP000317429"/>
    </source>
</evidence>
<dbReference type="Proteomes" id="UP000317429">
    <property type="component" value="Chromosome"/>
</dbReference>
<organism evidence="3 4">
    <name type="scientific">Pirellulimonas nuda</name>
    <dbReference type="NCBI Taxonomy" id="2528009"/>
    <lineage>
        <taxon>Bacteria</taxon>
        <taxon>Pseudomonadati</taxon>
        <taxon>Planctomycetota</taxon>
        <taxon>Planctomycetia</taxon>
        <taxon>Pirellulales</taxon>
        <taxon>Lacipirellulaceae</taxon>
        <taxon>Pirellulimonas</taxon>
    </lineage>
</organism>
<keyword evidence="1" id="KW-0732">Signal</keyword>
<evidence type="ECO:0000259" key="2">
    <source>
        <dbReference type="Pfam" id="PF07589"/>
    </source>
</evidence>
<keyword evidence="4" id="KW-1185">Reference proteome</keyword>
<proteinExistence type="predicted"/>
<feature type="chain" id="PRO_5022106914" description="Ice-binding protein C-terminal domain-containing protein" evidence="1">
    <location>
        <begin position="24"/>
        <end position="343"/>
    </location>
</feature>
<dbReference type="Pfam" id="PF07589">
    <property type="entry name" value="PEP-CTERM"/>
    <property type="match status" value="1"/>
</dbReference>
<gene>
    <name evidence="3" type="ORF">Pla175_22570</name>
</gene>
<dbReference type="KEGG" id="pnd:Pla175_22570"/>
<dbReference type="NCBIfam" id="TIGR02595">
    <property type="entry name" value="PEP_CTERM"/>
    <property type="match status" value="1"/>
</dbReference>
<dbReference type="InterPro" id="IPR013424">
    <property type="entry name" value="Ice-binding_C"/>
</dbReference>
<dbReference type="EMBL" id="CP036291">
    <property type="protein sequence ID" value="QDU88873.1"/>
    <property type="molecule type" value="Genomic_DNA"/>
</dbReference>
<evidence type="ECO:0000313" key="3">
    <source>
        <dbReference type="EMBL" id="QDU88873.1"/>
    </source>
</evidence>
<evidence type="ECO:0000256" key="1">
    <source>
        <dbReference type="SAM" id="SignalP"/>
    </source>
</evidence>
<accession>A0A518DBN7</accession>
<reference evidence="3 4" key="1">
    <citation type="submission" date="2019-02" db="EMBL/GenBank/DDBJ databases">
        <title>Deep-cultivation of Planctomycetes and their phenomic and genomic characterization uncovers novel biology.</title>
        <authorList>
            <person name="Wiegand S."/>
            <person name="Jogler M."/>
            <person name="Boedeker C."/>
            <person name="Pinto D."/>
            <person name="Vollmers J."/>
            <person name="Rivas-Marin E."/>
            <person name="Kohn T."/>
            <person name="Peeters S.H."/>
            <person name="Heuer A."/>
            <person name="Rast P."/>
            <person name="Oberbeckmann S."/>
            <person name="Bunk B."/>
            <person name="Jeske O."/>
            <person name="Meyerdierks A."/>
            <person name="Storesund J.E."/>
            <person name="Kallscheuer N."/>
            <person name="Luecker S."/>
            <person name="Lage O.M."/>
            <person name="Pohl T."/>
            <person name="Merkel B.J."/>
            <person name="Hornburger P."/>
            <person name="Mueller R.-W."/>
            <person name="Bruemmer F."/>
            <person name="Labrenz M."/>
            <person name="Spormann A.M."/>
            <person name="Op den Camp H."/>
            <person name="Overmann J."/>
            <person name="Amann R."/>
            <person name="Jetten M.S.M."/>
            <person name="Mascher T."/>
            <person name="Medema M.H."/>
            <person name="Devos D.P."/>
            <person name="Kaster A.-K."/>
            <person name="Ovreas L."/>
            <person name="Rohde M."/>
            <person name="Galperin M.Y."/>
            <person name="Jogler C."/>
        </authorList>
    </citation>
    <scope>NUCLEOTIDE SEQUENCE [LARGE SCALE GENOMIC DNA]</scope>
    <source>
        <strain evidence="3 4">Pla175</strain>
    </source>
</reference>